<comment type="caution">
    <text evidence="5">The sequence shown here is derived from an EMBL/GenBank/DDBJ whole genome shotgun (WGS) entry which is preliminary data.</text>
</comment>
<proteinExistence type="predicted"/>
<evidence type="ECO:0000313" key="6">
    <source>
        <dbReference type="Proteomes" id="UP000580568"/>
    </source>
</evidence>
<dbReference type="InterPro" id="IPR018062">
    <property type="entry name" value="HTH_AraC-typ_CS"/>
</dbReference>
<dbReference type="PANTHER" id="PTHR43280:SF28">
    <property type="entry name" value="HTH-TYPE TRANSCRIPTIONAL ACTIVATOR RHAS"/>
    <property type="match status" value="1"/>
</dbReference>
<dbReference type="Proteomes" id="UP000580568">
    <property type="component" value="Unassembled WGS sequence"/>
</dbReference>
<evidence type="ECO:0000259" key="4">
    <source>
        <dbReference type="PROSITE" id="PS01124"/>
    </source>
</evidence>
<dbReference type="SUPFAM" id="SSF46689">
    <property type="entry name" value="Homeodomain-like"/>
    <property type="match status" value="1"/>
</dbReference>
<dbReference type="PROSITE" id="PS00041">
    <property type="entry name" value="HTH_ARAC_FAMILY_1"/>
    <property type="match status" value="1"/>
</dbReference>
<gene>
    <name evidence="5" type="ORF">bsdtw1_02703</name>
</gene>
<dbReference type="PANTHER" id="PTHR43280">
    <property type="entry name" value="ARAC-FAMILY TRANSCRIPTIONAL REGULATOR"/>
    <property type="match status" value="1"/>
</dbReference>
<name>A0A6V8SI06_9CLOT</name>
<sequence length="350" mass="41365">MTIKELDKYLKTYTVDELFYKEYYLAKQDPVKLKEFIDKADMKLIKEKKLIVPDIDDVDIMEPYLLIEEYVFEHKKDYHILASKHFRYTPEFTHKHSFFEMIYVYSGKCEQNIMGDKIILKEGDICIVPPDVEHSISVFDDSVVINVIIRSTTFNDTFLEVLSEENILSSFFTKILYTKNYNNYIIFRTNNSDSIRSFMSNIIIESIENQQYSNKILDNFLMILFAHLLRDKKHTVELPQELQKSNKQLTSILTYIQGNYKTVTLEDLSKEFHFSVPYLSKLIKANTGHTFKEMIQTIKLNKAIELLASSDLKIRDISDLIGYEDDNHFIRTFKKVYGVSPNQYRKNIME</sequence>
<dbReference type="GO" id="GO:0043565">
    <property type="term" value="F:sequence-specific DNA binding"/>
    <property type="evidence" value="ECO:0007669"/>
    <property type="project" value="InterPro"/>
</dbReference>
<dbReference type="InterPro" id="IPR011051">
    <property type="entry name" value="RmlC_Cupin_sf"/>
</dbReference>
<keyword evidence="3" id="KW-0804">Transcription</keyword>
<dbReference type="Gene3D" id="2.60.120.10">
    <property type="entry name" value="Jelly Rolls"/>
    <property type="match status" value="1"/>
</dbReference>
<dbReference type="InterPro" id="IPR013096">
    <property type="entry name" value="Cupin_2"/>
</dbReference>
<organism evidence="5 6">
    <name type="scientific">Clostridium fungisolvens</name>
    <dbReference type="NCBI Taxonomy" id="1604897"/>
    <lineage>
        <taxon>Bacteria</taxon>
        <taxon>Bacillati</taxon>
        <taxon>Bacillota</taxon>
        <taxon>Clostridia</taxon>
        <taxon>Eubacteriales</taxon>
        <taxon>Clostridiaceae</taxon>
        <taxon>Clostridium</taxon>
    </lineage>
</organism>
<dbReference type="InterPro" id="IPR018060">
    <property type="entry name" value="HTH_AraC"/>
</dbReference>
<dbReference type="EMBL" id="BLZR01000001">
    <property type="protein sequence ID" value="GFP76600.1"/>
    <property type="molecule type" value="Genomic_DNA"/>
</dbReference>
<dbReference type="Pfam" id="PF07883">
    <property type="entry name" value="Cupin_2"/>
    <property type="match status" value="1"/>
</dbReference>
<dbReference type="SMART" id="SM00342">
    <property type="entry name" value="HTH_ARAC"/>
    <property type="match status" value="1"/>
</dbReference>
<evidence type="ECO:0000256" key="3">
    <source>
        <dbReference type="ARBA" id="ARBA00023163"/>
    </source>
</evidence>
<dbReference type="PRINTS" id="PR00032">
    <property type="entry name" value="HTHARAC"/>
</dbReference>
<evidence type="ECO:0000313" key="5">
    <source>
        <dbReference type="EMBL" id="GFP76600.1"/>
    </source>
</evidence>
<dbReference type="RefSeq" id="WP_183278018.1">
    <property type="nucleotide sequence ID" value="NZ_BLZR01000001.1"/>
</dbReference>
<evidence type="ECO:0000256" key="2">
    <source>
        <dbReference type="ARBA" id="ARBA00023125"/>
    </source>
</evidence>
<dbReference type="AlphaFoldDB" id="A0A6V8SI06"/>
<dbReference type="Pfam" id="PF12833">
    <property type="entry name" value="HTH_18"/>
    <property type="match status" value="1"/>
</dbReference>
<evidence type="ECO:0000256" key="1">
    <source>
        <dbReference type="ARBA" id="ARBA00023015"/>
    </source>
</evidence>
<dbReference type="InterPro" id="IPR009057">
    <property type="entry name" value="Homeodomain-like_sf"/>
</dbReference>
<keyword evidence="1" id="KW-0805">Transcription regulation</keyword>
<dbReference type="InterPro" id="IPR020449">
    <property type="entry name" value="Tscrpt_reg_AraC-type_HTH"/>
</dbReference>
<dbReference type="Gene3D" id="1.10.10.60">
    <property type="entry name" value="Homeodomain-like"/>
    <property type="match status" value="2"/>
</dbReference>
<dbReference type="GO" id="GO:0003700">
    <property type="term" value="F:DNA-binding transcription factor activity"/>
    <property type="evidence" value="ECO:0007669"/>
    <property type="project" value="InterPro"/>
</dbReference>
<dbReference type="InterPro" id="IPR014710">
    <property type="entry name" value="RmlC-like_jellyroll"/>
</dbReference>
<protein>
    <submittedName>
        <fullName evidence="5">HTH-type transcriptional activator RhaS</fullName>
    </submittedName>
</protein>
<accession>A0A6V8SI06</accession>
<dbReference type="PROSITE" id="PS01124">
    <property type="entry name" value="HTH_ARAC_FAMILY_2"/>
    <property type="match status" value="1"/>
</dbReference>
<reference evidence="5 6" key="1">
    <citation type="submission" date="2020-07" db="EMBL/GenBank/DDBJ databases">
        <title>A new beta-1,3-glucan-decomposing anaerobic bacterium isolated from anoxic soil subjected to biological soil disinfestation.</title>
        <authorList>
            <person name="Ueki A."/>
            <person name="Tonouchi A."/>
        </authorList>
    </citation>
    <scope>NUCLEOTIDE SEQUENCE [LARGE SCALE GENOMIC DNA]</scope>
    <source>
        <strain evidence="5 6">TW1</strain>
    </source>
</reference>
<dbReference type="SUPFAM" id="SSF51182">
    <property type="entry name" value="RmlC-like cupins"/>
    <property type="match status" value="1"/>
</dbReference>
<keyword evidence="6" id="KW-1185">Reference proteome</keyword>
<keyword evidence="2" id="KW-0238">DNA-binding</keyword>
<feature type="domain" description="HTH araC/xylS-type" evidence="4">
    <location>
        <begin position="250"/>
        <end position="347"/>
    </location>
</feature>